<evidence type="ECO:0008006" key="4">
    <source>
        <dbReference type="Google" id="ProtNLM"/>
    </source>
</evidence>
<keyword evidence="3" id="KW-1185">Reference proteome</keyword>
<protein>
    <recommendedName>
        <fullName evidence="4">DUF4852 domain-containing protein</fullName>
    </recommendedName>
</protein>
<sequence length="256" mass="29536">MRKLSTRILFLIIILPTMHSCSAQMEKVVNLATITTDFNVAKFYKPKLESTNETLAKDPKKIDKEEASKLLDNQFIAKDTLCYFKDEMERLPGDMYIASKSDWMSRKLKPVKTFGYAYKTVAWSEENDTIAVLNHVYFPKVDMIESENGDLVLITASKSDLKQPVIDQLEKFLKSKYKAGKSSESDFSREKISDWEDDKFIYRLIKMEKTYSVSSGGESRSEKKLEIDYVIFNKKFLPIIKETGNRIGGQSFEAYN</sequence>
<gene>
    <name evidence="2" type="ORF">GJU39_10580</name>
</gene>
<dbReference type="OrthoDB" id="703121at2"/>
<evidence type="ECO:0000256" key="1">
    <source>
        <dbReference type="SAM" id="SignalP"/>
    </source>
</evidence>
<dbReference type="EMBL" id="WKKH01000013">
    <property type="protein sequence ID" value="MRX76537.1"/>
    <property type="molecule type" value="Genomic_DNA"/>
</dbReference>
<comment type="caution">
    <text evidence="2">The sequence shown here is derived from an EMBL/GenBank/DDBJ whole genome shotgun (WGS) entry which is preliminary data.</text>
</comment>
<feature type="signal peptide" evidence="1">
    <location>
        <begin position="1"/>
        <end position="23"/>
    </location>
</feature>
<dbReference type="AlphaFoldDB" id="A0A7K0FY57"/>
<organism evidence="2 3">
    <name type="scientific">Pedobacter petrophilus</name>
    <dbReference type="NCBI Taxonomy" id="1908241"/>
    <lineage>
        <taxon>Bacteria</taxon>
        <taxon>Pseudomonadati</taxon>
        <taxon>Bacteroidota</taxon>
        <taxon>Sphingobacteriia</taxon>
        <taxon>Sphingobacteriales</taxon>
        <taxon>Sphingobacteriaceae</taxon>
        <taxon>Pedobacter</taxon>
    </lineage>
</organism>
<reference evidence="2 3" key="1">
    <citation type="submission" date="2019-11" db="EMBL/GenBank/DDBJ databases">
        <title>Pedobacter petrophilus genome.</title>
        <authorList>
            <person name="Feldbauer M.J."/>
            <person name="Newman J.D."/>
        </authorList>
    </citation>
    <scope>NUCLEOTIDE SEQUENCE [LARGE SCALE GENOMIC DNA]</scope>
    <source>
        <strain evidence="2 3">LMG 29686</strain>
    </source>
</reference>
<evidence type="ECO:0000313" key="2">
    <source>
        <dbReference type="EMBL" id="MRX76537.1"/>
    </source>
</evidence>
<dbReference type="Proteomes" id="UP000487757">
    <property type="component" value="Unassembled WGS sequence"/>
</dbReference>
<evidence type="ECO:0000313" key="3">
    <source>
        <dbReference type="Proteomes" id="UP000487757"/>
    </source>
</evidence>
<name>A0A7K0FY57_9SPHI</name>
<accession>A0A7K0FY57</accession>
<feature type="chain" id="PRO_5029692643" description="DUF4852 domain-containing protein" evidence="1">
    <location>
        <begin position="24"/>
        <end position="256"/>
    </location>
</feature>
<keyword evidence="1" id="KW-0732">Signal</keyword>
<proteinExistence type="predicted"/>